<dbReference type="EMBL" id="MUGX01000005">
    <property type="protein sequence ID" value="OXA91037.1"/>
    <property type="molecule type" value="Genomic_DNA"/>
</dbReference>
<evidence type="ECO:0000313" key="4">
    <source>
        <dbReference type="EMBL" id="OXA91037.1"/>
    </source>
</evidence>
<evidence type="ECO:0000313" key="5">
    <source>
        <dbReference type="Proteomes" id="UP000032061"/>
    </source>
</evidence>
<accession>A0A0D0EJU5</accession>
<gene>
    <name evidence="4" type="ORF">B0A73_01705</name>
    <name evidence="3" type="ORF">IW18_18335</name>
</gene>
<protein>
    <submittedName>
        <fullName evidence="4">T9SS C-terminal target domain-containing protein</fullName>
    </submittedName>
</protein>
<dbReference type="AlphaFoldDB" id="A0A0D0EJU5"/>
<dbReference type="STRING" id="37752.IW18_18335"/>
<dbReference type="Proteomes" id="UP000198302">
    <property type="component" value="Unassembled WGS sequence"/>
</dbReference>
<evidence type="ECO:0000256" key="1">
    <source>
        <dbReference type="ARBA" id="ARBA00022729"/>
    </source>
</evidence>
<evidence type="ECO:0000259" key="2">
    <source>
        <dbReference type="Pfam" id="PF18962"/>
    </source>
</evidence>
<dbReference type="Pfam" id="PF18962">
    <property type="entry name" value="Por_Secre_tail"/>
    <property type="match status" value="1"/>
</dbReference>
<organism evidence="3 5">
    <name type="scientific">Flavobacterium hibernum</name>
    <dbReference type="NCBI Taxonomy" id="37752"/>
    <lineage>
        <taxon>Bacteria</taxon>
        <taxon>Pseudomonadati</taxon>
        <taxon>Bacteroidota</taxon>
        <taxon>Flavobacteriia</taxon>
        <taxon>Flavobacteriales</taxon>
        <taxon>Flavobacteriaceae</taxon>
        <taxon>Flavobacterium</taxon>
    </lineage>
</organism>
<proteinExistence type="predicted"/>
<evidence type="ECO:0000313" key="6">
    <source>
        <dbReference type="Proteomes" id="UP000198302"/>
    </source>
</evidence>
<keyword evidence="6" id="KW-1185">Reference proteome</keyword>
<dbReference type="Proteomes" id="UP000032061">
    <property type="component" value="Unassembled WGS sequence"/>
</dbReference>
<reference evidence="4 6" key="2">
    <citation type="submission" date="2016-11" db="EMBL/GenBank/DDBJ databases">
        <title>Whole genomes of Flavobacteriaceae.</title>
        <authorList>
            <person name="Stine C."/>
            <person name="Li C."/>
            <person name="Tadesse D."/>
        </authorList>
    </citation>
    <scope>NUCLEOTIDE SEQUENCE [LARGE SCALE GENOMIC DNA]</scope>
    <source>
        <strain evidence="4 6">ATCC 51468</strain>
    </source>
</reference>
<dbReference type="InterPro" id="IPR026444">
    <property type="entry name" value="Secre_tail"/>
</dbReference>
<feature type="domain" description="Secretion system C-terminal sorting" evidence="2">
    <location>
        <begin position="83"/>
        <end position="153"/>
    </location>
</feature>
<reference evidence="3 5" key="1">
    <citation type="submission" date="2015-01" db="EMBL/GenBank/DDBJ databases">
        <title>Genome of Flavobacterium hibernum DSM 12611.</title>
        <authorList>
            <person name="Stropko S.J."/>
            <person name="Pipes S.E."/>
            <person name="Newman J.D."/>
        </authorList>
    </citation>
    <scope>NUCLEOTIDE SEQUENCE [LARGE SCALE GENOMIC DNA]</scope>
    <source>
        <strain evidence="3 5">DSM 12611</strain>
    </source>
</reference>
<name>A0A0D0EJU5_9FLAO</name>
<dbReference type="NCBIfam" id="TIGR04183">
    <property type="entry name" value="Por_Secre_tail"/>
    <property type="match status" value="1"/>
</dbReference>
<keyword evidence="1" id="KW-0732">Signal</keyword>
<sequence>MLFFPFLGESQSAQTTTIMQSIVAAGSNATGSSGTVSYSIGQVFYTYNGVGTVYNVAQGVQQNGKDDTLDVPDIDKPTTEIFIFPNPTTDFVNISMSGLELQSGLKSYKLYDLQAKLLKQNKIDQDQTQVSLSNLSTSIYILVVYVDNKILKTFKIVKN</sequence>
<dbReference type="EMBL" id="JPRK01000016">
    <property type="protein sequence ID" value="KIO51360.1"/>
    <property type="molecule type" value="Genomic_DNA"/>
</dbReference>
<comment type="caution">
    <text evidence="3">The sequence shown here is derived from an EMBL/GenBank/DDBJ whole genome shotgun (WGS) entry which is preliminary data.</text>
</comment>
<evidence type="ECO:0000313" key="3">
    <source>
        <dbReference type="EMBL" id="KIO51360.1"/>
    </source>
</evidence>